<evidence type="ECO:0000313" key="1">
    <source>
        <dbReference type="EMBL" id="KAF1992500.1"/>
    </source>
</evidence>
<protein>
    <submittedName>
        <fullName evidence="1">Uncharacterized protein</fullName>
    </submittedName>
</protein>
<proteinExistence type="predicted"/>
<keyword evidence="2" id="KW-1185">Reference proteome</keyword>
<reference evidence="1" key="1">
    <citation type="journal article" date="2020" name="Stud. Mycol.">
        <title>101 Dothideomycetes genomes: a test case for predicting lifestyles and emergence of pathogens.</title>
        <authorList>
            <person name="Haridas S."/>
            <person name="Albert R."/>
            <person name="Binder M."/>
            <person name="Bloem J."/>
            <person name="Labutti K."/>
            <person name="Salamov A."/>
            <person name="Andreopoulos B."/>
            <person name="Baker S."/>
            <person name="Barry K."/>
            <person name="Bills G."/>
            <person name="Bluhm B."/>
            <person name="Cannon C."/>
            <person name="Castanera R."/>
            <person name="Culley D."/>
            <person name="Daum C."/>
            <person name="Ezra D."/>
            <person name="Gonzalez J."/>
            <person name="Henrissat B."/>
            <person name="Kuo A."/>
            <person name="Liang C."/>
            <person name="Lipzen A."/>
            <person name="Lutzoni F."/>
            <person name="Magnuson J."/>
            <person name="Mondo S."/>
            <person name="Nolan M."/>
            <person name="Ohm R."/>
            <person name="Pangilinan J."/>
            <person name="Park H.-J."/>
            <person name="Ramirez L."/>
            <person name="Alfaro M."/>
            <person name="Sun H."/>
            <person name="Tritt A."/>
            <person name="Yoshinaga Y."/>
            <person name="Zwiers L.-H."/>
            <person name="Turgeon B."/>
            <person name="Goodwin S."/>
            <person name="Spatafora J."/>
            <person name="Crous P."/>
            <person name="Grigoriev I."/>
        </authorList>
    </citation>
    <scope>NUCLEOTIDE SEQUENCE</scope>
    <source>
        <strain evidence="1">CBS 113979</strain>
    </source>
</reference>
<dbReference type="EMBL" id="ML977137">
    <property type="protein sequence ID" value="KAF1992500.1"/>
    <property type="molecule type" value="Genomic_DNA"/>
</dbReference>
<accession>A0A6G1HHJ7</accession>
<gene>
    <name evidence="1" type="ORF">K402DRAFT_7723</name>
</gene>
<evidence type="ECO:0000313" key="2">
    <source>
        <dbReference type="Proteomes" id="UP000800041"/>
    </source>
</evidence>
<dbReference type="Proteomes" id="UP000800041">
    <property type="component" value="Unassembled WGS sequence"/>
</dbReference>
<name>A0A6G1HHJ7_9PEZI</name>
<sequence>MVLGDSRLSLNMALHQFLDQDFSIRLPSGTTSVTRESMQRYLPRAAEMMRSRSILGDLLDSESFVEHINRSNLIQFTPTTYQELDTAMTYVFDAMSQDPTGREQQATIVLQERLSTKFDQDKFRLGQNHFTASASRFPSSLALFEALAAISHAFDSRRIASVLHAFFVKNSRAIACDDERCIHRWGAAILVARMLDENQVSCLREIHNANPEIVHRRASGFGDFSVGGAGDLEAEFANMLLQVAIQAEGAARDIAMERNMGLGLGLRNSLIRPVNGGNSRSPFWRPRARITQNPRSSLQRRRSVGSPLQMTLPLATRALLGGGGGVGVGGGMGRQGMMNQFLVEGQEELSERVGQLEGFLAEGGSPGWETEWEVLGVGI</sequence>
<dbReference type="AlphaFoldDB" id="A0A6G1HHJ7"/>
<organism evidence="1 2">
    <name type="scientific">Aulographum hederae CBS 113979</name>
    <dbReference type="NCBI Taxonomy" id="1176131"/>
    <lineage>
        <taxon>Eukaryota</taxon>
        <taxon>Fungi</taxon>
        <taxon>Dikarya</taxon>
        <taxon>Ascomycota</taxon>
        <taxon>Pezizomycotina</taxon>
        <taxon>Dothideomycetes</taxon>
        <taxon>Pleosporomycetidae</taxon>
        <taxon>Aulographales</taxon>
        <taxon>Aulographaceae</taxon>
    </lineage>
</organism>